<gene>
    <name evidence="5" type="ORF">PODANS_1_3450</name>
</gene>
<dbReference type="PANTHER" id="PTHR43008:SF4">
    <property type="entry name" value="CHAIN DEHYDROGENASE, PUTATIVE (AFU_ORTHOLOGUE AFUA_4G08710)-RELATED"/>
    <property type="match status" value="1"/>
</dbReference>
<dbReference type="PANTHER" id="PTHR43008">
    <property type="entry name" value="BENZIL REDUCTASE"/>
    <property type="match status" value="1"/>
</dbReference>
<dbReference type="PRINTS" id="PR00080">
    <property type="entry name" value="SDRFAMILY"/>
</dbReference>
<name>B2AAB2_PODAN</name>
<reference evidence="5" key="1">
    <citation type="journal article" date="2008" name="Genome Biol.">
        <title>The genome sequence of the model ascomycete fungus Podospora anserina.</title>
        <authorList>
            <person name="Espagne E."/>
            <person name="Lespinet O."/>
            <person name="Malagnac F."/>
            <person name="Da Silva C."/>
            <person name="Jaillon O."/>
            <person name="Porcel B.M."/>
            <person name="Couloux A."/>
            <person name="Aury J.-M."/>
            <person name="Segurens B."/>
            <person name="Poulain J."/>
            <person name="Anthouard V."/>
            <person name="Grossetete S."/>
            <person name="Khalili H."/>
            <person name="Coppin E."/>
            <person name="Dequard-Chablat M."/>
            <person name="Picard M."/>
            <person name="Contamine V."/>
            <person name="Arnaise S."/>
            <person name="Bourdais A."/>
            <person name="Berteaux-Lecellier V."/>
            <person name="Gautheret D."/>
            <person name="de Vries R.P."/>
            <person name="Battaglia E."/>
            <person name="Coutinho P.M."/>
            <person name="Danchin E.G.J."/>
            <person name="Henrissat B."/>
            <person name="El Khoury R."/>
            <person name="Sainsard-Chanet A."/>
            <person name="Boivin A."/>
            <person name="Pinan-Lucarre B."/>
            <person name="Sellem C.H."/>
            <person name="Debuchy R."/>
            <person name="Wincker P."/>
            <person name="Weissenbach J."/>
            <person name="Silar P."/>
        </authorList>
    </citation>
    <scope>NUCLEOTIDE SEQUENCE [LARGE SCALE GENOMIC DNA]</scope>
    <source>
        <strain evidence="5">S mat+</strain>
    </source>
</reference>
<keyword evidence="3" id="KW-0560">Oxidoreductase</keyword>
<dbReference type="HOGENOM" id="CLU_010194_1_1_1"/>
<feature type="region of interest" description="Disordered" evidence="4">
    <location>
        <begin position="29"/>
        <end position="75"/>
    </location>
</feature>
<protein>
    <submittedName>
        <fullName evidence="5">Podospora anserina S mat+ genomic DNA chromosome 1, supercontig 1</fullName>
    </submittedName>
</protein>
<dbReference type="PROSITE" id="PS00061">
    <property type="entry name" value="ADH_SHORT"/>
    <property type="match status" value="1"/>
</dbReference>
<accession>B2AAB2</accession>
<evidence type="ECO:0000313" key="5">
    <source>
        <dbReference type="EMBL" id="CAP60024.1"/>
    </source>
</evidence>
<evidence type="ECO:0000256" key="2">
    <source>
        <dbReference type="ARBA" id="ARBA00022857"/>
    </source>
</evidence>
<dbReference type="Gene3D" id="3.40.50.720">
    <property type="entry name" value="NAD(P)-binding Rossmann-like Domain"/>
    <property type="match status" value="1"/>
</dbReference>
<feature type="region of interest" description="Disordered" evidence="4">
    <location>
        <begin position="89"/>
        <end position="109"/>
    </location>
</feature>
<reference evidence="5" key="2">
    <citation type="submission" date="2008-07" db="EMBL/GenBank/DDBJ databases">
        <authorList>
            <person name="Genoscope - CEA"/>
        </authorList>
    </citation>
    <scope>NUCLEOTIDE SEQUENCE</scope>
    <source>
        <strain evidence="5">S mat+</strain>
    </source>
</reference>
<organism evidence="5">
    <name type="scientific">Podospora anserina (strain S / ATCC MYA-4624 / DSM 980 / FGSC 10383)</name>
    <name type="common">Pleurage anserina</name>
    <dbReference type="NCBI Taxonomy" id="515849"/>
    <lineage>
        <taxon>Eukaryota</taxon>
        <taxon>Fungi</taxon>
        <taxon>Dikarya</taxon>
        <taxon>Ascomycota</taxon>
        <taxon>Pezizomycotina</taxon>
        <taxon>Sordariomycetes</taxon>
        <taxon>Sordariomycetidae</taxon>
        <taxon>Sordariales</taxon>
        <taxon>Podosporaceae</taxon>
        <taxon>Podospora</taxon>
        <taxon>Podospora anserina</taxon>
    </lineage>
</organism>
<dbReference type="GO" id="GO:0050664">
    <property type="term" value="F:oxidoreductase activity, acting on NAD(P)H, oxygen as acceptor"/>
    <property type="evidence" value="ECO:0007669"/>
    <property type="project" value="TreeGrafter"/>
</dbReference>
<dbReference type="InterPro" id="IPR002347">
    <property type="entry name" value="SDR_fam"/>
</dbReference>
<dbReference type="GO" id="GO:0016616">
    <property type="term" value="F:oxidoreductase activity, acting on the CH-OH group of donors, NAD or NADP as acceptor"/>
    <property type="evidence" value="ECO:0007669"/>
    <property type="project" value="UniProtKB-ARBA"/>
</dbReference>
<proteinExistence type="inferred from homology"/>
<dbReference type="Pfam" id="PF13561">
    <property type="entry name" value="adh_short_C2"/>
    <property type="match status" value="1"/>
</dbReference>
<sequence length="387" mass="41742">MQGLERLESLYNSLRLSLLPRLHIPPKISETTACDTKPPADTLSEAPTDPQENNTPRTRHKATENGLPPPQNCIQSGQIHDLATCHLTPQKQPTSWAPSHHHHPPSQHHPTLLLLQPLQTDLTQPPYSPPFKDLFSLQNHIILITGGARGLGLTQAAALLSAGAKVHALDLLPPTPEFLSVQQSFPSGALTAHQVDVRDQSALATIVGGIAEKEGKINGLVAAAGIQQETPALEYKKEDVDKMMGVNVTGVFMTAQAVAREMIARKQRGSLVLVGSMSGTVANRGLICPAYNASKAAVLQLARNLAAEWGEHGIRVNSLSPGYIVTDMTAGLFDAFPERRTAWPDANMLKRLSYPEEYRGAAIFLLSEASSFMTGADLRVDGGHCAW</sequence>
<dbReference type="OrthoDB" id="1669814at2759"/>
<evidence type="ECO:0000256" key="4">
    <source>
        <dbReference type="SAM" id="MobiDB-lite"/>
    </source>
</evidence>
<evidence type="ECO:0000256" key="3">
    <source>
        <dbReference type="ARBA" id="ARBA00023002"/>
    </source>
</evidence>
<dbReference type="AlphaFoldDB" id="B2AAB2"/>
<dbReference type="GeneID" id="6197386"/>
<dbReference type="VEuPathDB" id="FungiDB:PODANS_1_3450"/>
<dbReference type="InterPro" id="IPR020904">
    <property type="entry name" value="Sc_DH/Rdtase_CS"/>
</dbReference>
<keyword evidence="2" id="KW-0521">NADP</keyword>
<dbReference type="PRINTS" id="PR00081">
    <property type="entry name" value="GDHRDH"/>
</dbReference>
<dbReference type="FunFam" id="3.40.50.720:FF:000245">
    <property type="entry name" value="Short chain dehydrogenase, putative"/>
    <property type="match status" value="1"/>
</dbReference>
<dbReference type="RefSeq" id="XP_001912542.1">
    <property type="nucleotide sequence ID" value="XM_001912507.1"/>
</dbReference>
<dbReference type="SUPFAM" id="SSF51735">
    <property type="entry name" value="NAD(P)-binding Rossmann-fold domains"/>
    <property type="match status" value="1"/>
</dbReference>
<comment type="similarity">
    <text evidence="1">Belongs to the short-chain dehydrogenases/reductases (SDR) family.</text>
</comment>
<dbReference type="EMBL" id="CU633438">
    <property type="protein sequence ID" value="CAP60024.1"/>
    <property type="molecule type" value="Genomic_DNA"/>
</dbReference>
<evidence type="ECO:0000256" key="1">
    <source>
        <dbReference type="ARBA" id="ARBA00006484"/>
    </source>
</evidence>
<dbReference type="KEGG" id="pan:PODANSg09591"/>
<dbReference type="InterPro" id="IPR036291">
    <property type="entry name" value="NAD(P)-bd_dom_sf"/>
</dbReference>